<dbReference type="GO" id="GO:0032259">
    <property type="term" value="P:methylation"/>
    <property type="evidence" value="ECO:0007669"/>
    <property type="project" value="InterPro"/>
</dbReference>
<dbReference type="InterPro" id="IPR036986">
    <property type="entry name" value="S4_RNA-bd_sf"/>
</dbReference>
<organism evidence="5 6">
    <name type="scientific">Geobacter soli</name>
    <dbReference type="NCBI Taxonomy" id="1510391"/>
    <lineage>
        <taxon>Bacteria</taxon>
        <taxon>Pseudomonadati</taxon>
        <taxon>Thermodesulfobacteriota</taxon>
        <taxon>Desulfuromonadia</taxon>
        <taxon>Geobacterales</taxon>
        <taxon>Geobacteraceae</taxon>
        <taxon>Geobacter</taxon>
    </lineage>
</organism>
<gene>
    <name evidence="5" type="ORF">SE37_08075</name>
</gene>
<sequence length="263" mass="28175">MTASSPTHAAKNRERLDKLLVDRGLVQSRERARALIMAGQVVVNDHLADKAGLQVPVAAEIRLKGEDIPFVSRGGLKLDRALEAFGIDVTGMTAIDVGASTGGFTDCLLQRGARKVYAVDVGYGQLAWKLRQDPRVVNLEKTNIRYLEPGSLPETPGLAVIDASFISLDKVLPPTLRLIGDEGAIVALIKPQFEVGRGEVGKGGVVRGEEKHRRVIADVVALAEGLGLRVLGVTESPILGPKGNREFLIHLKKAAGEAPPHNR</sequence>
<reference evidence="5 6" key="1">
    <citation type="submission" date="2015-01" db="EMBL/GenBank/DDBJ databases">
        <title>Genome sequence of the anaerobic bacterium Geobacter soli GSS01, a dissimilatory Fe(III) reducer from soil.</title>
        <authorList>
            <person name="Yang G."/>
            <person name="Zhou S."/>
        </authorList>
    </citation>
    <scope>NUCLEOTIDE SEQUENCE [LARGE SCALE GENOMIC DNA]</scope>
    <source>
        <strain evidence="5 6">GSS01</strain>
    </source>
</reference>
<dbReference type="SUPFAM" id="SSF53335">
    <property type="entry name" value="S-adenosyl-L-methionine-dependent methyltransferases"/>
    <property type="match status" value="1"/>
</dbReference>
<proteinExistence type="inferred from homology"/>
<keyword evidence="1 3" id="KW-0694">RNA-binding</keyword>
<name>A0A0C1QPP6_9BACT</name>
<dbReference type="NCBIfam" id="TIGR00478">
    <property type="entry name" value="tly"/>
    <property type="match status" value="1"/>
</dbReference>
<evidence type="ECO:0000259" key="4">
    <source>
        <dbReference type="SMART" id="SM00363"/>
    </source>
</evidence>
<protein>
    <submittedName>
        <fullName evidence="5">Hemolysin</fullName>
    </submittedName>
</protein>
<evidence type="ECO:0000313" key="5">
    <source>
        <dbReference type="EMBL" id="KIE42587.1"/>
    </source>
</evidence>
<comment type="caution">
    <text evidence="5">The sequence shown here is derived from an EMBL/GenBank/DDBJ whole genome shotgun (WGS) entry which is preliminary data.</text>
</comment>
<evidence type="ECO:0000256" key="2">
    <source>
        <dbReference type="ARBA" id="ARBA00029460"/>
    </source>
</evidence>
<accession>A0A0C1QPP6</accession>
<dbReference type="InterPro" id="IPR029063">
    <property type="entry name" value="SAM-dependent_MTases_sf"/>
</dbReference>
<dbReference type="PANTHER" id="PTHR32319">
    <property type="entry name" value="BACTERIAL HEMOLYSIN-LIKE PROTEIN"/>
    <property type="match status" value="1"/>
</dbReference>
<dbReference type="Gene3D" id="3.10.290.10">
    <property type="entry name" value="RNA-binding S4 domain"/>
    <property type="match status" value="1"/>
</dbReference>
<evidence type="ECO:0000256" key="3">
    <source>
        <dbReference type="PROSITE-ProRule" id="PRU00182"/>
    </source>
</evidence>
<dbReference type="EMBL" id="JXBL01000001">
    <property type="protein sequence ID" value="KIE42587.1"/>
    <property type="molecule type" value="Genomic_DNA"/>
</dbReference>
<dbReference type="SUPFAM" id="SSF55174">
    <property type="entry name" value="Alpha-L RNA-binding motif"/>
    <property type="match status" value="1"/>
</dbReference>
<evidence type="ECO:0000256" key="1">
    <source>
        <dbReference type="ARBA" id="ARBA00022884"/>
    </source>
</evidence>
<feature type="domain" description="RNA-binding S4" evidence="4">
    <location>
        <begin position="14"/>
        <end position="76"/>
    </location>
</feature>
<dbReference type="GO" id="GO:0008168">
    <property type="term" value="F:methyltransferase activity"/>
    <property type="evidence" value="ECO:0007669"/>
    <property type="project" value="InterPro"/>
</dbReference>
<dbReference type="Proteomes" id="UP000031433">
    <property type="component" value="Unassembled WGS sequence"/>
</dbReference>
<dbReference type="Gene3D" id="3.40.50.150">
    <property type="entry name" value="Vaccinia Virus protein VP39"/>
    <property type="match status" value="1"/>
</dbReference>
<comment type="similarity">
    <text evidence="2">Belongs to the TlyA family.</text>
</comment>
<dbReference type="InterPro" id="IPR047048">
    <property type="entry name" value="TlyA"/>
</dbReference>
<dbReference type="Pfam" id="PF01728">
    <property type="entry name" value="FtsJ"/>
    <property type="match status" value="1"/>
</dbReference>
<dbReference type="Pfam" id="PF01479">
    <property type="entry name" value="S4"/>
    <property type="match status" value="1"/>
</dbReference>
<dbReference type="InterPro" id="IPR002942">
    <property type="entry name" value="S4_RNA-bd"/>
</dbReference>
<dbReference type="RefSeq" id="WP_039645292.1">
    <property type="nucleotide sequence ID" value="NZ_JXBL01000001.1"/>
</dbReference>
<evidence type="ECO:0000313" key="6">
    <source>
        <dbReference type="Proteomes" id="UP000031433"/>
    </source>
</evidence>
<dbReference type="PIRSF" id="PIRSF005578">
    <property type="entry name" value="TlyA"/>
    <property type="match status" value="1"/>
</dbReference>
<dbReference type="SMART" id="SM00363">
    <property type="entry name" value="S4"/>
    <property type="match status" value="1"/>
</dbReference>
<dbReference type="InterPro" id="IPR004538">
    <property type="entry name" value="Hemolysin_A/TlyA"/>
</dbReference>
<keyword evidence="6" id="KW-1185">Reference proteome</keyword>
<dbReference type="CDD" id="cd00165">
    <property type="entry name" value="S4"/>
    <property type="match status" value="1"/>
</dbReference>
<dbReference type="PROSITE" id="PS50889">
    <property type="entry name" value="S4"/>
    <property type="match status" value="1"/>
</dbReference>
<dbReference type="PANTHER" id="PTHR32319:SF0">
    <property type="entry name" value="BACTERIAL HEMOLYSIN-LIKE PROTEIN"/>
    <property type="match status" value="1"/>
</dbReference>
<dbReference type="AlphaFoldDB" id="A0A0C1QPP6"/>
<dbReference type="InterPro" id="IPR002877">
    <property type="entry name" value="RNA_MeTrfase_FtsJ_dom"/>
</dbReference>
<dbReference type="GO" id="GO:0003723">
    <property type="term" value="F:RNA binding"/>
    <property type="evidence" value="ECO:0007669"/>
    <property type="project" value="UniProtKB-KW"/>
</dbReference>